<reference evidence="2" key="1">
    <citation type="submission" date="2019-07" db="EMBL/GenBank/DDBJ databases">
        <authorList>
            <person name="De-Chao Zhang Q."/>
        </authorList>
    </citation>
    <scope>NUCLEOTIDE SEQUENCE</scope>
    <source>
        <strain evidence="2">TP-CH-4</strain>
    </source>
</reference>
<dbReference type="Pfam" id="PF13692">
    <property type="entry name" value="Glyco_trans_1_4"/>
    <property type="match status" value="1"/>
</dbReference>
<proteinExistence type="predicted"/>
<comment type="caution">
    <text evidence="2">The sequence shown here is derived from an EMBL/GenBank/DDBJ whole genome shotgun (WGS) entry which is preliminary data.</text>
</comment>
<dbReference type="RefSeq" id="WP_152575586.1">
    <property type="nucleotide sequence ID" value="NZ_VIKU02000006.1"/>
</dbReference>
<dbReference type="Gene3D" id="3.40.50.2000">
    <property type="entry name" value="Glycogen Phosphorylase B"/>
    <property type="match status" value="1"/>
</dbReference>
<dbReference type="Proteomes" id="UP000707206">
    <property type="component" value="Unassembled WGS sequence"/>
</dbReference>
<protein>
    <submittedName>
        <fullName evidence="2">Glycosyltransferase</fullName>
    </submittedName>
</protein>
<keyword evidence="3" id="KW-1185">Reference proteome</keyword>
<sequence>MAVNQLKEGALLSYVVLAVSSLVGLLYTPYMLRMMGKNEYGLYALVASVIAYLTILDSGFGKAIVFEDKVVAELVSEIQFECDVFALPTLQDGSCNAIVEAIAFGLPVVSSDMPEIRVQCDPFVSILVDLHDVNVI</sequence>
<keyword evidence="1" id="KW-0472">Membrane</keyword>
<organism evidence="2 3">
    <name type="scientific">Pelagihabitans pacificus</name>
    <dbReference type="NCBI Taxonomy" id="2696054"/>
    <lineage>
        <taxon>Bacteria</taxon>
        <taxon>Pseudomonadati</taxon>
        <taxon>Bacteroidota</taxon>
        <taxon>Flavobacteriia</taxon>
        <taxon>Flavobacteriales</taxon>
        <taxon>Flavobacteriaceae</taxon>
        <taxon>Pelagihabitans</taxon>
    </lineage>
</organism>
<name>A0A967EF68_9FLAO</name>
<evidence type="ECO:0000313" key="3">
    <source>
        <dbReference type="Proteomes" id="UP000707206"/>
    </source>
</evidence>
<feature type="transmembrane region" description="Helical" evidence="1">
    <location>
        <begin position="42"/>
        <end position="60"/>
    </location>
</feature>
<dbReference type="AlphaFoldDB" id="A0A967EF68"/>
<reference evidence="2" key="2">
    <citation type="submission" date="2020-03" db="EMBL/GenBank/DDBJ databases">
        <title>Flavobacteriaceae bacterium strain TP-CH-4, a member of the family Flavobacteriaceae isolated from a deep-sea seamount.</title>
        <authorList>
            <person name="Zhang D.-C."/>
        </authorList>
    </citation>
    <scope>NUCLEOTIDE SEQUENCE</scope>
    <source>
        <strain evidence="2">TP-CH-4</strain>
    </source>
</reference>
<dbReference type="SUPFAM" id="SSF53756">
    <property type="entry name" value="UDP-Glycosyltransferase/glycogen phosphorylase"/>
    <property type="match status" value="1"/>
</dbReference>
<evidence type="ECO:0000256" key="1">
    <source>
        <dbReference type="SAM" id="Phobius"/>
    </source>
</evidence>
<gene>
    <name evidence="2" type="ORF">FK220_017155</name>
</gene>
<accession>A0A967EF68</accession>
<evidence type="ECO:0000313" key="2">
    <source>
        <dbReference type="EMBL" id="NHF61083.1"/>
    </source>
</evidence>
<dbReference type="GO" id="GO:0016020">
    <property type="term" value="C:membrane"/>
    <property type="evidence" value="ECO:0007669"/>
    <property type="project" value="UniProtKB-SubCell"/>
</dbReference>
<keyword evidence="1" id="KW-1133">Transmembrane helix</keyword>
<keyword evidence="1" id="KW-0812">Transmembrane</keyword>
<dbReference type="EMBL" id="VIKU02000006">
    <property type="protein sequence ID" value="NHF61083.1"/>
    <property type="molecule type" value="Genomic_DNA"/>
</dbReference>
<feature type="transmembrane region" description="Helical" evidence="1">
    <location>
        <begin position="12"/>
        <end position="30"/>
    </location>
</feature>